<dbReference type="InterPro" id="IPR012340">
    <property type="entry name" value="NA-bd_OB-fold"/>
</dbReference>
<feature type="domain" description="Single-stranded DNA binding protein Ssb-like OB fold" evidence="1">
    <location>
        <begin position="11"/>
        <end position="98"/>
    </location>
</feature>
<sequence>MTVVKVQDLNPNSRGGYNLVVKVSGDPKAEINRLYLDGATLKVSSVLVGDDSGCVSLHLKDEQINLVRNDDTLILRNVKVQMSKFRIYLKVDQWGIIEKCAPSQFAEKANTANNISDVEWELANAKN</sequence>
<dbReference type="InterPro" id="IPR048970">
    <property type="entry name" value="OB_Ssb-like"/>
</dbReference>
<dbReference type="PANTHER" id="PTHR31472">
    <property type="entry name" value="OS05G0244600 PROTEIN"/>
    <property type="match status" value="1"/>
</dbReference>
<name>X6NHQ6_RETFI</name>
<dbReference type="EMBL" id="ASPP01008561">
    <property type="protein sequence ID" value="ETO25408.1"/>
    <property type="molecule type" value="Genomic_DNA"/>
</dbReference>
<dbReference type="Pfam" id="PF21473">
    <property type="entry name" value="OB_Ssb-like"/>
    <property type="match status" value="1"/>
</dbReference>
<accession>X6NHQ6</accession>
<dbReference type="OrthoDB" id="2274046at2759"/>
<dbReference type="Proteomes" id="UP000023152">
    <property type="component" value="Unassembled WGS sequence"/>
</dbReference>
<dbReference type="PANTHER" id="PTHR31472:SF5">
    <property type="entry name" value="OS05G0244600 PROTEIN"/>
    <property type="match status" value="1"/>
</dbReference>
<dbReference type="AlphaFoldDB" id="X6NHQ6"/>
<evidence type="ECO:0000313" key="3">
    <source>
        <dbReference type="Proteomes" id="UP000023152"/>
    </source>
</evidence>
<keyword evidence="3" id="KW-1185">Reference proteome</keyword>
<comment type="caution">
    <text evidence="2">The sequence shown here is derived from an EMBL/GenBank/DDBJ whole genome shotgun (WGS) entry which is preliminary data.</text>
</comment>
<gene>
    <name evidence="2" type="ORF">RFI_11731</name>
</gene>
<evidence type="ECO:0000313" key="2">
    <source>
        <dbReference type="EMBL" id="ETO25408.1"/>
    </source>
</evidence>
<dbReference type="SUPFAM" id="SSF50249">
    <property type="entry name" value="Nucleic acid-binding proteins"/>
    <property type="match status" value="1"/>
</dbReference>
<organism evidence="2 3">
    <name type="scientific">Reticulomyxa filosa</name>
    <dbReference type="NCBI Taxonomy" id="46433"/>
    <lineage>
        <taxon>Eukaryota</taxon>
        <taxon>Sar</taxon>
        <taxon>Rhizaria</taxon>
        <taxon>Retaria</taxon>
        <taxon>Foraminifera</taxon>
        <taxon>Monothalamids</taxon>
        <taxon>Reticulomyxidae</taxon>
        <taxon>Reticulomyxa</taxon>
    </lineage>
</organism>
<protein>
    <recommendedName>
        <fullName evidence="1">Single-stranded DNA binding protein Ssb-like OB fold domain-containing protein</fullName>
    </recommendedName>
</protein>
<evidence type="ECO:0000259" key="1">
    <source>
        <dbReference type="Pfam" id="PF21473"/>
    </source>
</evidence>
<reference evidence="2 3" key="1">
    <citation type="journal article" date="2013" name="Curr. Biol.">
        <title>The Genome of the Foraminiferan Reticulomyxa filosa.</title>
        <authorList>
            <person name="Glockner G."/>
            <person name="Hulsmann N."/>
            <person name="Schleicher M."/>
            <person name="Noegel A.A."/>
            <person name="Eichinger L."/>
            <person name="Gallinger C."/>
            <person name="Pawlowski J."/>
            <person name="Sierra R."/>
            <person name="Euteneuer U."/>
            <person name="Pillet L."/>
            <person name="Moustafa A."/>
            <person name="Platzer M."/>
            <person name="Groth M."/>
            <person name="Szafranski K."/>
            <person name="Schliwa M."/>
        </authorList>
    </citation>
    <scope>NUCLEOTIDE SEQUENCE [LARGE SCALE GENOMIC DNA]</scope>
</reference>
<proteinExistence type="predicted"/>
<dbReference type="Gene3D" id="2.40.50.140">
    <property type="entry name" value="Nucleic acid-binding proteins"/>
    <property type="match status" value="1"/>
</dbReference>